<dbReference type="PROSITE" id="PS50007">
    <property type="entry name" value="PIPLC_X_DOMAIN"/>
    <property type="match status" value="1"/>
</dbReference>
<evidence type="ECO:0000313" key="3">
    <source>
        <dbReference type="EMBL" id="KAJ6848172.1"/>
    </source>
</evidence>
<keyword evidence="2" id="KW-0732">Signal</keyword>
<dbReference type="CDD" id="cd08588">
    <property type="entry name" value="PI-PLCc_At5g67130_like"/>
    <property type="match status" value="1"/>
</dbReference>
<feature type="signal peptide" evidence="2">
    <location>
        <begin position="1"/>
        <end position="39"/>
    </location>
</feature>
<proteinExistence type="predicted"/>
<feature type="chain" id="PRO_5043522821" evidence="2">
    <location>
        <begin position="40"/>
        <end position="425"/>
    </location>
</feature>
<dbReference type="Proteomes" id="UP001140949">
    <property type="component" value="Unassembled WGS sequence"/>
</dbReference>
<dbReference type="SUPFAM" id="SSF51695">
    <property type="entry name" value="PLC-like phosphodiesterases"/>
    <property type="match status" value="1"/>
</dbReference>
<accession>A0AAX6I4Q3</accession>
<dbReference type="Gene3D" id="3.20.20.190">
    <property type="entry name" value="Phosphatidylinositol (PI) phosphodiesterase"/>
    <property type="match status" value="1"/>
</dbReference>
<dbReference type="GO" id="GO:0008081">
    <property type="term" value="F:phosphoric diester hydrolase activity"/>
    <property type="evidence" value="ECO:0007669"/>
    <property type="project" value="InterPro"/>
</dbReference>
<protein>
    <submittedName>
        <fullName evidence="3">MAP3K-like protein kinase</fullName>
    </submittedName>
</protein>
<reference evidence="3" key="2">
    <citation type="submission" date="2023-04" db="EMBL/GenBank/DDBJ databases">
        <authorList>
            <person name="Bruccoleri R.E."/>
            <person name="Oakeley E.J."/>
            <person name="Faust A.-M."/>
            <person name="Dessus-Babus S."/>
            <person name="Altorfer M."/>
            <person name="Burckhardt D."/>
            <person name="Oertli M."/>
            <person name="Naumann U."/>
            <person name="Petersen F."/>
            <person name="Wong J."/>
        </authorList>
    </citation>
    <scope>NUCLEOTIDE SEQUENCE</scope>
    <source>
        <strain evidence="3">GSM-AAB239-AS_SAM_17_03QT</strain>
        <tissue evidence="3">Leaf</tissue>
    </source>
</reference>
<dbReference type="PANTHER" id="PTHR13593:SF89">
    <property type="entry name" value="PLC-LIKE PHOSPHODIESTERASES SUPERFAMILY PROTEIN"/>
    <property type="match status" value="1"/>
</dbReference>
<dbReference type="InterPro" id="IPR051057">
    <property type="entry name" value="PI-PLC_domain"/>
</dbReference>
<sequence length="425" mass="45139">MQQEYFSLLLSINRNRKFSFAVLLLAAVLLVVVVDGAAATIGDACTKDADCGGSGLGCSACGQHSVCTQIRPTDPKTMGRGLAFNKYSWLTTHNSFAQTGAKSATGALLVSPTNQLDTVTAQLKNGVRGLMLDMYDFQNDVWLCHSFGGNCYNFTAFQPAVNVLKEVKTFLDANPSEVVTIFIEDYVKAPDGVGKAFNASGLAKYWFPVSQMPKNGGDWPLLSDMISKDQRLLVFTSKSAKEASEGIAYEWNYVVENQYGDDGMKAGSCPNRAESPAMSTKSKSLVLMNYFPTNPNVTAACRDNSAPLASMLTTCHGASADRWPNFVAVDFYTKGGAPKAADIANGHMVCGCDDIAYCKANATFGTCDVPPAEAAPAKAPSTSSTTNNATKPTPTASGTATSIPRSAAGCWLLIEMALSVMLLSL</sequence>
<dbReference type="Pfam" id="PF26178">
    <property type="entry name" value="PI-PLC_cat"/>
    <property type="match status" value="1"/>
</dbReference>
<evidence type="ECO:0000256" key="1">
    <source>
        <dbReference type="SAM" id="MobiDB-lite"/>
    </source>
</evidence>
<dbReference type="EMBL" id="JANAVB010004600">
    <property type="protein sequence ID" value="KAJ6848172.1"/>
    <property type="molecule type" value="Genomic_DNA"/>
</dbReference>
<organism evidence="3 4">
    <name type="scientific">Iris pallida</name>
    <name type="common">Sweet iris</name>
    <dbReference type="NCBI Taxonomy" id="29817"/>
    <lineage>
        <taxon>Eukaryota</taxon>
        <taxon>Viridiplantae</taxon>
        <taxon>Streptophyta</taxon>
        <taxon>Embryophyta</taxon>
        <taxon>Tracheophyta</taxon>
        <taxon>Spermatophyta</taxon>
        <taxon>Magnoliopsida</taxon>
        <taxon>Liliopsida</taxon>
        <taxon>Asparagales</taxon>
        <taxon>Iridaceae</taxon>
        <taxon>Iridoideae</taxon>
        <taxon>Irideae</taxon>
        <taxon>Iris</taxon>
    </lineage>
</organism>
<evidence type="ECO:0000256" key="2">
    <source>
        <dbReference type="SAM" id="SignalP"/>
    </source>
</evidence>
<gene>
    <name evidence="3" type="ORF">M6B38_272985</name>
</gene>
<dbReference type="GO" id="GO:0006629">
    <property type="term" value="P:lipid metabolic process"/>
    <property type="evidence" value="ECO:0007669"/>
    <property type="project" value="InterPro"/>
</dbReference>
<name>A0AAX6I4Q3_IRIPA</name>
<dbReference type="GO" id="GO:0016301">
    <property type="term" value="F:kinase activity"/>
    <property type="evidence" value="ECO:0007669"/>
    <property type="project" value="UniProtKB-KW"/>
</dbReference>
<feature type="compositionally biased region" description="Low complexity" evidence="1">
    <location>
        <begin position="375"/>
        <end position="397"/>
    </location>
</feature>
<reference evidence="3" key="1">
    <citation type="journal article" date="2023" name="GigaByte">
        <title>Genome assembly of the bearded iris, Iris pallida Lam.</title>
        <authorList>
            <person name="Bruccoleri R.E."/>
            <person name="Oakeley E.J."/>
            <person name="Faust A.M.E."/>
            <person name="Altorfer M."/>
            <person name="Dessus-Babus S."/>
            <person name="Burckhardt D."/>
            <person name="Oertli M."/>
            <person name="Naumann U."/>
            <person name="Petersen F."/>
            <person name="Wong J."/>
        </authorList>
    </citation>
    <scope>NUCLEOTIDE SEQUENCE</scope>
    <source>
        <strain evidence="3">GSM-AAB239-AS_SAM_17_03QT</strain>
    </source>
</reference>
<dbReference type="AlphaFoldDB" id="A0AAX6I4Q3"/>
<keyword evidence="3" id="KW-0418">Kinase</keyword>
<keyword evidence="3" id="KW-0808">Transferase</keyword>
<dbReference type="PANTHER" id="PTHR13593">
    <property type="match status" value="1"/>
</dbReference>
<evidence type="ECO:0000313" key="4">
    <source>
        <dbReference type="Proteomes" id="UP001140949"/>
    </source>
</evidence>
<keyword evidence="4" id="KW-1185">Reference proteome</keyword>
<feature type="region of interest" description="Disordered" evidence="1">
    <location>
        <begin position="375"/>
        <end position="400"/>
    </location>
</feature>
<comment type="caution">
    <text evidence="3">The sequence shown here is derived from an EMBL/GenBank/DDBJ whole genome shotgun (WGS) entry which is preliminary data.</text>
</comment>
<dbReference type="InterPro" id="IPR017946">
    <property type="entry name" value="PLC-like_Pdiesterase_TIM-brl"/>
</dbReference>